<dbReference type="Gene3D" id="3.20.20.70">
    <property type="entry name" value="Aldolase class I"/>
    <property type="match status" value="1"/>
</dbReference>
<dbReference type="Pfam" id="PF08305">
    <property type="entry name" value="NPCBM"/>
    <property type="match status" value="1"/>
</dbReference>
<dbReference type="InterPro" id="IPR002241">
    <property type="entry name" value="Glyco_hydro_27"/>
</dbReference>
<dbReference type="PANTHER" id="PTHR11452:SF75">
    <property type="entry name" value="ALPHA-GALACTOSIDASE MEL1"/>
    <property type="match status" value="1"/>
</dbReference>
<dbReference type="Pfam" id="PF17801">
    <property type="entry name" value="Melibiase_C"/>
    <property type="match status" value="1"/>
</dbReference>
<evidence type="ECO:0000256" key="6">
    <source>
        <dbReference type="SAM" id="MobiDB-lite"/>
    </source>
</evidence>
<accession>A0A2T0UAH2</accession>
<dbReference type="RefSeq" id="WP_106366501.1">
    <property type="nucleotide sequence ID" value="NZ_PVTJ01000013.1"/>
</dbReference>
<dbReference type="InterPro" id="IPR013222">
    <property type="entry name" value="Glyco_hyd_98_carb-bd"/>
</dbReference>
<dbReference type="InterPro" id="IPR017853">
    <property type="entry name" value="GH"/>
</dbReference>
<dbReference type="InterPro" id="IPR013783">
    <property type="entry name" value="Ig-like_fold"/>
</dbReference>
<dbReference type="Pfam" id="PF10633">
    <property type="entry name" value="NPCBM_assoc"/>
    <property type="match status" value="1"/>
</dbReference>
<dbReference type="SMART" id="SM00776">
    <property type="entry name" value="NPCBM"/>
    <property type="match status" value="1"/>
</dbReference>
<dbReference type="SUPFAM" id="SSF49785">
    <property type="entry name" value="Galactose-binding domain-like"/>
    <property type="match status" value="1"/>
</dbReference>
<dbReference type="OrthoDB" id="9807519at2"/>
<evidence type="ECO:0000259" key="8">
    <source>
        <dbReference type="SMART" id="SM00776"/>
    </source>
</evidence>
<dbReference type="Gene3D" id="2.60.120.1060">
    <property type="entry name" value="NPCBM/NEW2 domain"/>
    <property type="match status" value="1"/>
</dbReference>
<feature type="signal peptide" evidence="7">
    <location>
        <begin position="1"/>
        <end position="35"/>
    </location>
</feature>
<dbReference type="Gene3D" id="2.60.40.10">
    <property type="entry name" value="Immunoglobulins"/>
    <property type="match status" value="1"/>
</dbReference>
<dbReference type="CDD" id="cd14792">
    <property type="entry name" value="GH27"/>
    <property type="match status" value="1"/>
</dbReference>
<dbReference type="GO" id="GO:0005975">
    <property type="term" value="P:carbohydrate metabolic process"/>
    <property type="evidence" value="ECO:0007669"/>
    <property type="project" value="InterPro"/>
</dbReference>
<evidence type="ECO:0000313" key="9">
    <source>
        <dbReference type="EMBL" id="PRY54926.1"/>
    </source>
</evidence>
<reference evidence="9 10" key="1">
    <citation type="submission" date="2018-03" db="EMBL/GenBank/DDBJ databases">
        <title>Genomic Encyclopedia of Type Strains, Phase III (KMG-III): the genomes of soil and plant-associated and newly described type strains.</title>
        <authorList>
            <person name="Whitman W."/>
        </authorList>
    </citation>
    <scope>NUCLEOTIDE SEQUENCE [LARGE SCALE GENOMIC DNA]</scope>
    <source>
        <strain evidence="9 10">CGMCC 4.7067</strain>
    </source>
</reference>
<evidence type="ECO:0000256" key="1">
    <source>
        <dbReference type="ARBA" id="ARBA00009743"/>
    </source>
</evidence>
<name>A0A2T0UAH2_9ACTN</name>
<dbReference type="AlphaFoldDB" id="A0A2T0UAH2"/>
<proteinExistence type="inferred from homology"/>
<sequence length="676" mass="70789">MRPLPLPLEPRRARTAALAAVAVAVVLLGAAPAVAKPGHGGGGQEETAADTPPMGFNNWNATGCGEDFNEEMIMGMADLFVEKGLKEAGYEYINLDDCWAEYDRDADGKLVVDAERFPSGFEALADYIHDRGLKFGVYTSAGTRTCSGEMPGSLGHEAGDAQQFADWGVDYLKYDNCNNQGVPAEERYGAMGEALEATGRDIVYSICEWGDNEPWTGWAAEVGGDLWRTTFDISDTYASMLSIFKENVELAEYAGPGGWNDPDMLQIGNGGMTDTEYRSHFSLWAMMAAPLLIGTDLRDATDATYEILGNDEVIAVDQDRLGQQAAVVSSEDGRWVLKKQLADGSYAVALFNETGAAQRIATSADEVGLPHRGSYALRDLWEHETATTTGTIAATVPAHGTVVYRVSTRPSPAAPAAVEVGGTDLGVVEAGEDAVLDATATNLGSGTVQHVSVEVDGPEDWDVEATTGTSARTLRSGKTLTTAWETTVPDGAEPGTYEFAVTVAYRSNGKAVERELTLTARVAEPPPAGTSYVSDLEWLSSVNQIGPVERDTAVGFTAEGDGGPITIRGTVYDKGLGAGAPSSVEVYLGGRCTAFNAVVGFDDSSRGEGAVVFSVLVDGEEAAASGELTNADAAQALTADLAGASTVELVAEAVGGGGGFRILAADWADAAITCAA</sequence>
<keyword evidence="4 5" id="KW-0326">Glycosidase</keyword>
<dbReference type="GO" id="GO:0004557">
    <property type="term" value="F:alpha-galactosidase activity"/>
    <property type="evidence" value="ECO:0007669"/>
    <property type="project" value="UniProtKB-EC"/>
</dbReference>
<evidence type="ECO:0000256" key="2">
    <source>
        <dbReference type="ARBA" id="ARBA00022729"/>
    </source>
</evidence>
<gene>
    <name evidence="9" type="ORF">B0I28_11336</name>
</gene>
<feature type="chain" id="PRO_5015759200" description="Alpha-galactosidase" evidence="7">
    <location>
        <begin position="36"/>
        <end position="676"/>
    </location>
</feature>
<evidence type="ECO:0000313" key="10">
    <source>
        <dbReference type="Proteomes" id="UP000238176"/>
    </source>
</evidence>
<comment type="similarity">
    <text evidence="1 5">Belongs to the glycosyl hydrolase 27 family.</text>
</comment>
<dbReference type="FunFam" id="3.20.20.70:FF:000197">
    <property type="entry name" value="Alpha-galactosidase"/>
    <property type="match status" value="1"/>
</dbReference>
<dbReference type="PRINTS" id="PR00740">
    <property type="entry name" value="GLHYDRLASE27"/>
</dbReference>
<comment type="caution">
    <text evidence="9">The sequence shown here is derived from an EMBL/GenBank/DDBJ whole genome shotgun (WGS) entry which is preliminary data.</text>
</comment>
<feature type="domain" description="Glycosyl hydrolase family 98 putative carbohydrate-binding module" evidence="8">
    <location>
        <begin position="527"/>
        <end position="674"/>
    </location>
</feature>
<dbReference type="InterPro" id="IPR008979">
    <property type="entry name" value="Galactose-bd-like_sf"/>
</dbReference>
<dbReference type="InterPro" id="IPR041233">
    <property type="entry name" value="Melibiase_C"/>
</dbReference>
<evidence type="ECO:0000256" key="3">
    <source>
        <dbReference type="ARBA" id="ARBA00022801"/>
    </source>
</evidence>
<dbReference type="InterPro" id="IPR013785">
    <property type="entry name" value="Aldolase_TIM"/>
</dbReference>
<keyword evidence="5" id="KW-1015">Disulfide bond</keyword>
<comment type="catalytic activity">
    <reaction evidence="5">
        <text>Hydrolysis of terminal, non-reducing alpha-D-galactose residues in alpha-D-galactosides, including galactose oligosaccharides, galactomannans and galactolipids.</text>
        <dbReference type="EC" id="3.2.1.22"/>
    </reaction>
</comment>
<evidence type="ECO:0000256" key="7">
    <source>
        <dbReference type="SAM" id="SignalP"/>
    </source>
</evidence>
<organism evidence="9 10">
    <name type="scientific">Glycomyces artemisiae</name>
    <dbReference type="NCBI Taxonomy" id="1076443"/>
    <lineage>
        <taxon>Bacteria</taxon>
        <taxon>Bacillati</taxon>
        <taxon>Actinomycetota</taxon>
        <taxon>Actinomycetes</taxon>
        <taxon>Glycomycetales</taxon>
        <taxon>Glycomycetaceae</taxon>
        <taxon>Glycomyces</taxon>
    </lineage>
</organism>
<dbReference type="Pfam" id="PF16499">
    <property type="entry name" value="Melibiase_2"/>
    <property type="match status" value="1"/>
</dbReference>
<dbReference type="InterPro" id="IPR013780">
    <property type="entry name" value="Glyco_hydro_b"/>
</dbReference>
<keyword evidence="2 7" id="KW-0732">Signal</keyword>
<dbReference type="EC" id="3.2.1.22" evidence="5"/>
<dbReference type="InterPro" id="IPR000111">
    <property type="entry name" value="Glyco_hydro_27/36_CS"/>
</dbReference>
<dbReference type="EMBL" id="PVTJ01000013">
    <property type="protein sequence ID" value="PRY54926.1"/>
    <property type="molecule type" value="Genomic_DNA"/>
</dbReference>
<dbReference type="Gene3D" id="2.60.40.1180">
    <property type="entry name" value="Golgi alpha-mannosidase II"/>
    <property type="match status" value="1"/>
</dbReference>
<evidence type="ECO:0000256" key="4">
    <source>
        <dbReference type="ARBA" id="ARBA00023295"/>
    </source>
</evidence>
<dbReference type="PANTHER" id="PTHR11452">
    <property type="entry name" value="ALPHA-GALACTOSIDASE/ALPHA-N-ACETYLGALACTOSAMINIDASE"/>
    <property type="match status" value="1"/>
</dbReference>
<evidence type="ECO:0000256" key="5">
    <source>
        <dbReference type="RuleBase" id="RU361168"/>
    </source>
</evidence>
<dbReference type="SUPFAM" id="SSF51011">
    <property type="entry name" value="Glycosyl hydrolase domain"/>
    <property type="match status" value="1"/>
</dbReference>
<dbReference type="InterPro" id="IPR018905">
    <property type="entry name" value="A-galactase_NEW3"/>
</dbReference>
<keyword evidence="10" id="KW-1185">Reference proteome</keyword>
<dbReference type="InterPro" id="IPR038637">
    <property type="entry name" value="NPCBM_sf"/>
</dbReference>
<dbReference type="SUPFAM" id="SSF51445">
    <property type="entry name" value="(Trans)glycosidases"/>
    <property type="match status" value="1"/>
</dbReference>
<dbReference type="Proteomes" id="UP000238176">
    <property type="component" value="Unassembled WGS sequence"/>
</dbReference>
<dbReference type="PROSITE" id="PS00512">
    <property type="entry name" value="ALPHA_GALACTOSIDASE"/>
    <property type="match status" value="1"/>
</dbReference>
<protein>
    <recommendedName>
        <fullName evidence="5">Alpha-galactosidase</fullName>
        <ecNumber evidence="5">3.2.1.22</ecNumber>
    </recommendedName>
    <alternativeName>
        <fullName evidence="5">Melibiase</fullName>
    </alternativeName>
</protein>
<feature type="region of interest" description="Disordered" evidence="6">
    <location>
        <begin position="36"/>
        <end position="56"/>
    </location>
</feature>
<keyword evidence="3 5" id="KW-0378">Hydrolase</keyword>